<comment type="caution">
    <text evidence="1">The sequence shown here is derived from an EMBL/GenBank/DDBJ whole genome shotgun (WGS) entry which is preliminary data.</text>
</comment>
<evidence type="ECO:0000313" key="2">
    <source>
        <dbReference type="Proteomes" id="UP001428774"/>
    </source>
</evidence>
<evidence type="ECO:0000313" key="1">
    <source>
        <dbReference type="EMBL" id="MEN9061544.1"/>
    </source>
</evidence>
<accession>A0AAW9SBZ7</accession>
<dbReference type="RefSeq" id="WP_347166606.1">
    <property type="nucleotide sequence ID" value="NZ_JBDNCH010000002.1"/>
</dbReference>
<keyword evidence="2" id="KW-1185">Reference proteome</keyword>
<dbReference type="EMBL" id="JBDNCH010000002">
    <property type="protein sequence ID" value="MEN9061544.1"/>
    <property type="molecule type" value="Genomic_DNA"/>
</dbReference>
<reference evidence="1 2" key="1">
    <citation type="submission" date="2024-05" db="EMBL/GenBank/DDBJ databases">
        <title>Genome sequence of Ponticoccus litoralis KCCM 90028.</title>
        <authorList>
            <person name="Kim J.M."/>
            <person name="Lee J.K."/>
            <person name="Choi B.J."/>
            <person name="Bayburt H."/>
            <person name="Baek J.H."/>
            <person name="Jeon C.O."/>
        </authorList>
    </citation>
    <scope>NUCLEOTIDE SEQUENCE [LARGE SCALE GENOMIC DNA]</scope>
    <source>
        <strain evidence="1 2">KCCM 90028</strain>
    </source>
</reference>
<dbReference type="Proteomes" id="UP001428774">
    <property type="component" value="Unassembled WGS sequence"/>
</dbReference>
<sequence>MPASYRIVPQLNLYLVAFRGDITVDQNMEVYRAYRADPLYDGGQHLLLDAEDCRFPENFFAEVQRIAMRMTPYSEARDPRARTAIYAPQKVAFGICRLYRDAVKDKIPYHLGVYRDPVEALEALGLDVRDPEVRGLLGARRTGFGAR</sequence>
<proteinExistence type="predicted"/>
<protein>
    <submittedName>
        <fullName evidence="1">Uncharacterized protein</fullName>
    </submittedName>
</protein>
<dbReference type="AlphaFoldDB" id="A0AAW9SBZ7"/>
<gene>
    <name evidence="1" type="ORF">ABFB10_11340</name>
</gene>
<organism evidence="1 2">
    <name type="scientific">Ponticoccus litoralis</name>
    <dbReference type="NCBI Taxonomy" id="422297"/>
    <lineage>
        <taxon>Bacteria</taxon>
        <taxon>Pseudomonadati</taxon>
        <taxon>Pseudomonadota</taxon>
        <taxon>Alphaproteobacteria</taxon>
        <taxon>Rhodobacterales</taxon>
        <taxon>Roseobacteraceae</taxon>
        <taxon>Ponticoccus</taxon>
    </lineage>
</organism>
<name>A0AAW9SBZ7_9RHOB</name>